<dbReference type="PANTHER" id="PTHR34610:SF4">
    <property type="entry name" value="SLL8027 PROTEIN"/>
    <property type="match status" value="1"/>
</dbReference>
<dbReference type="OrthoDB" id="8904638at2"/>
<feature type="domain" description="PIN" evidence="1">
    <location>
        <begin position="1"/>
        <end position="117"/>
    </location>
</feature>
<evidence type="ECO:0000259" key="1">
    <source>
        <dbReference type="SMART" id="SM00670"/>
    </source>
</evidence>
<dbReference type="RefSeq" id="WP_135201851.1">
    <property type="nucleotide sequence ID" value="NZ_SPVG01000124.1"/>
</dbReference>
<evidence type="ECO:0000313" key="3">
    <source>
        <dbReference type="Proteomes" id="UP000297729"/>
    </source>
</evidence>
<gene>
    <name evidence="2" type="ORF">E4L98_12320</name>
</gene>
<organism evidence="2 3">
    <name type="scientific">Duganella callida</name>
    <dbReference type="NCBI Taxonomy" id="2561932"/>
    <lineage>
        <taxon>Bacteria</taxon>
        <taxon>Pseudomonadati</taxon>
        <taxon>Pseudomonadota</taxon>
        <taxon>Betaproteobacteria</taxon>
        <taxon>Burkholderiales</taxon>
        <taxon>Oxalobacteraceae</taxon>
        <taxon>Telluria group</taxon>
        <taxon>Duganella</taxon>
    </lineage>
</organism>
<dbReference type="PANTHER" id="PTHR34610">
    <property type="entry name" value="SSL7007 PROTEIN"/>
    <property type="match status" value="1"/>
</dbReference>
<dbReference type="EMBL" id="SPVG01000124">
    <property type="protein sequence ID" value="TFW22270.1"/>
    <property type="molecule type" value="Genomic_DNA"/>
</dbReference>
<accession>A0A4Y9SFE6</accession>
<dbReference type="InterPro" id="IPR029060">
    <property type="entry name" value="PIN-like_dom_sf"/>
</dbReference>
<dbReference type="Pfam" id="PF13470">
    <property type="entry name" value="PIN_3"/>
    <property type="match status" value="1"/>
</dbReference>
<keyword evidence="3" id="KW-1185">Reference proteome</keyword>
<reference evidence="2 3" key="1">
    <citation type="submission" date="2019-03" db="EMBL/GenBank/DDBJ databases">
        <title>Draft Genome Sequence of Duganella callidus sp. nov., a Novel Duganella Species Isolated from Cultivated Soil.</title>
        <authorList>
            <person name="Raths R."/>
            <person name="Peta V."/>
            <person name="Bucking H."/>
        </authorList>
    </citation>
    <scope>NUCLEOTIDE SEQUENCE [LARGE SCALE GENOMIC DNA]</scope>
    <source>
        <strain evidence="2 3">DN04</strain>
    </source>
</reference>
<dbReference type="AlphaFoldDB" id="A0A4Y9SFE6"/>
<proteinExistence type="predicted"/>
<protein>
    <submittedName>
        <fullName evidence="2">Putative toxin-antitoxin system toxin component, PIN family</fullName>
    </submittedName>
</protein>
<dbReference type="SMART" id="SM00670">
    <property type="entry name" value="PINc"/>
    <property type="match status" value="1"/>
</dbReference>
<name>A0A4Y9SFE6_9BURK</name>
<dbReference type="InterPro" id="IPR002716">
    <property type="entry name" value="PIN_dom"/>
</dbReference>
<dbReference type="SUPFAM" id="SSF88723">
    <property type="entry name" value="PIN domain-like"/>
    <property type="match status" value="1"/>
</dbReference>
<dbReference type="NCBIfam" id="TIGR00305">
    <property type="entry name" value="putative toxin-antitoxin system toxin component, PIN family"/>
    <property type="match status" value="1"/>
</dbReference>
<dbReference type="InterPro" id="IPR002850">
    <property type="entry name" value="PIN_toxin-like"/>
</dbReference>
<comment type="caution">
    <text evidence="2">The sequence shown here is derived from an EMBL/GenBank/DDBJ whole genome shotgun (WGS) entry which is preliminary data.</text>
</comment>
<sequence>MRLVLDTNTLVSGALWHGAPHLLLEAARDQRFTLCTCHDILLELLCVLNRPKFTARLKLTSITPRKIIKEYLRLAVMIQPPVIIPKISRDPTDDIVVACALQAGAYAVVSGDKDLLILKSYQGIHIIDPVSALQRLP</sequence>
<evidence type="ECO:0000313" key="2">
    <source>
        <dbReference type="EMBL" id="TFW22270.1"/>
    </source>
</evidence>
<dbReference type="Proteomes" id="UP000297729">
    <property type="component" value="Unassembled WGS sequence"/>
</dbReference>